<dbReference type="InterPro" id="IPR001296">
    <property type="entry name" value="Glyco_trans_1"/>
</dbReference>
<evidence type="ECO:0000313" key="4">
    <source>
        <dbReference type="Proteomes" id="UP001596106"/>
    </source>
</evidence>
<proteinExistence type="predicted"/>
<gene>
    <name evidence="3" type="ORF">ACFPMF_07545</name>
</gene>
<dbReference type="PANTHER" id="PTHR46401">
    <property type="entry name" value="GLYCOSYLTRANSFERASE WBBK-RELATED"/>
    <property type="match status" value="1"/>
</dbReference>
<comment type="caution">
    <text evidence="3">The sequence shown here is derived from an EMBL/GenBank/DDBJ whole genome shotgun (WGS) entry which is preliminary data.</text>
</comment>
<dbReference type="SUPFAM" id="SSF53756">
    <property type="entry name" value="UDP-Glycosyltransferase/glycogen phosphorylase"/>
    <property type="match status" value="1"/>
</dbReference>
<feature type="domain" description="Glycosyl transferase family 1" evidence="2">
    <location>
        <begin position="176"/>
        <end position="333"/>
    </location>
</feature>
<dbReference type="PANTHER" id="PTHR46401:SF2">
    <property type="entry name" value="GLYCOSYLTRANSFERASE WBBK-RELATED"/>
    <property type="match status" value="1"/>
</dbReference>
<accession>A0ABW0I7B4</accession>
<dbReference type="Pfam" id="PF00534">
    <property type="entry name" value="Glycos_transf_1"/>
    <property type="match status" value="1"/>
</dbReference>
<dbReference type="Gene3D" id="3.40.50.2000">
    <property type="entry name" value="Glycogen Phosphorylase B"/>
    <property type="match status" value="1"/>
</dbReference>
<dbReference type="Proteomes" id="UP001596106">
    <property type="component" value="Unassembled WGS sequence"/>
</dbReference>
<protein>
    <submittedName>
        <fullName evidence="3">Glycosyltransferase</fullName>
        <ecNumber evidence="3">2.4.-.-</ecNumber>
    </submittedName>
</protein>
<evidence type="ECO:0000259" key="2">
    <source>
        <dbReference type="Pfam" id="PF00534"/>
    </source>
</evidence>
<dbReference type="GO" id="GO:0016757">
    <property type="term" value="F:glycosyltransferase activity"/>
    <property type="evidence" value="ECO:0007669"/>
    <property type="project" value="UniProtKB-KW"/>
</dbReference>
<reference evidence="4" key="1">
    <citation type="journal article" date="2019" name="Int. J. Syst. Evol. Microbiol.">
        <title>The Global Catalogue of Microorganisms (GCM) 10K type strain sequencing project: providing services to taxonomists for standard genome sequencing and annotation.</title>
        <authorList>
            <consortium name="The Broad Institute Genomics Platform"/>
            <consortium name="The Broad Institute Genome Sequencing Center for Infectious Disease"/>
            <person name="Wu L."/>
            <person name="Ma J."/>
        </authorList>
    </citation>
    <scope>NUCLEOTIDE SEQUENCE [LARGE SCALE GENOMIC DNA]</scope>
    <source>
        <strain evidence="4">CCUG 55250</strain>
    </source>
</reference>
<sequence>MLIIDASNVSGGGVVLLQYLVDKIQAKGYEFFLIKKPGTPVDVPPDLVVEAISPNFKRKTFLKKYIDSLQAKRLLCFGNFPPPFKTNIRTITYFHNLHILRDHDQTNHTFPDRVRSIARRMYMRFYLNNSTEFVVQTPLVKDGFVESFNIPADKVKIFPFFNEEKIVAAKGGYERTGIRKQSQTFLYASSSESHKNHINLLNAWRLLAKDGLYPTLLLTISPQSPFTTTRLKTYLQALQQEGVRVNNLGNISYEKLLDHTYSSSFCVFPSLNETLGLGLVEAQLMGNPIAVSQRPFLKYVVKPTVEFDPYDPADIAAAVRKLLMQKNPASELIIQNKVNEFIDFLYQ</sequence>
<keyword evidence="1 3" id="KW-0808">Transferase</keyword>
<evidence type="ECO:0000313" key="3">
    <source>
        <dbReference type="EMBL" id="MFC5409153.1"/>
    </source>
</evidence>
<keyword evidence="4" id="KW-1185">Reference proteome</keyword>
<name>A0ABW0I7B4_9BACT</name>
<dbReference type="EMBL" id="JBHSMA010000002">
    <property type="protein sequence ID" value="MFC5409153.1"/>
    <property type="molecule type" value="Genomic_DNA"/>
</dbReference>
<organism evidence="3 4">
    <name type="scientific">Larkinella bovis</name>
    <dbReference type="NCBI Taxonomy" id="683041"/>
    <lineage>
        <taxon>Bacteria</taxon>
        <taxon>Pseudomonadati</taxon>
        <taxon>Bacteroidota</taxon>
        <taxon>Cytophagia</taxon>
        <taxon>Cytophagales</taxon>
        <taxon>Spirosomataceae</taxon>
        <taxon>Larkinella</taxon>
    </lineage>
</organism>
<dbReference type="RefSeq" id="WP_379842792.1">
    <property type="nucleotide sequence ID" value="NZ_JBHSMA010000002.1"/>
</dbReference>
<keyword evidence="3" id="KW-0328">Glycosyltransferase</keyword>
<dbReference type="EC" id="2.4.-.-" evidence="3"/>
<evidence type="ECO:0000256" key="1">
    <source>
        <dbReference type="ARBA" id="ARBA00022679"/>
    </source>
</evidence>